<accession>A0A2M7QB26</accession>
<sequence>MDRAVEEGRCVFGREDGVGQTLGELVRLLADNDFAGADGSSVEEAVTAWLSGPGKEWCPTFRPEEGLDFVPYSLPLARQAILGSLGAETIRIF</sequence>
<proteinExistence type="predicted"/>
<name>A0A2M7QB26_9BACT</name>
<gene>
    <name evidence="1" type="ORF">COY93_00315</name>
</gene>
<comment type="caution">
    <text evidence="1">The sequence shown here is derived from an EMBL/GenBank/DDBJ whole genome shotgun (WGS) entry which is preliminary data.</text>
</comment>
<protein>
    <submittedName>
        <fullName evidence="1">Uncharacterized protein</fullName>
    </submittedName>
</protein>
<organism evidence="1 2">
    <name type="scientific">Candidatus Uhrbacteria bacterium CG_4_10_14_0_8_um_filter_58_22</name>
    <dbReference type="NCBI Taxonomy" id="1975029"/>
    <lineage>
        <taxon>Bacteria</taxon>
        <taxon>Candidatus Uhriibacteriota</taxon>
    </lineage>
</organism>
<dbReference type="AlphaFoldDB" id="A0A2M7QB26"/>
<dbReference type="Proteomes" id="UP000230973">
    <property type="component" value="Unassembled WGS sequence"/>
</dbReference>
<evidence type="ECO:0000313" key="1">
    <source>
        <dbReference type="EMBL" id="PIY63362.1"/>
    </source>
</evidence>
<reference evidence="2" key="1">
    <citation type="submission" date="2017-09" db="EMBL/GenBank/DDBJ databases">
        <title>Depth-based differentiation of microbial function through sediment-hosted aquifers and enrichment of novel symbionts in the deep terrestrial subsurface.</title>
        <authorList>
            <person name="Probst A.J."/>
            <person name="Ladd B."/>
            <person name="Jarett J.K."/>
            <person name="Geller-Mcgrath D.E."/>
            <person name="Sieber C.M.K."/>
            <person name="Emerson J.B."/>
            <person name="Anantharaman K."/>
            <person name="Thomas B.C."/>
            <person name="Malmstrom R."/>
            <person name="Stieglmeier M."/>
            <person name="Klingl A."/>
            <person name="Woyke T."/>
            <person name="Ryan C.M."/>
            <person name="Banfield J.F."/>
        </authorList>
    </citation>
    <scope>NUCLEOTIDE SEQUENCE [LARGE SCALE GENOMIC DNA]</scope>
</reference>
<evidence type="ECO:0000313" key="2">
    <source>
        <dbReference type="Proteomes" id="UP000230973"/>
    </source>
</evidence>
<dbReference type="EMBL" id="PFLC01000006">
    <property type="protein sequence ID" value="PIY63362.1"/>
    <property type="molecule type" value="Genomic_DNA"/>
</dbReference>